<keyword evidence="2" id="KW-1185">Reference proteome</keyword>
<name>A0A9N6YJ47_9VIRU</name>
<sequence length="50" mass="6050">MVRKLNKLKNEILLDCGHESNKWIKVNGKTKCLSCYKKSKHRRKHLKEVW</sequence>
<evidence type="ECO:0000313" key="2">
    <source>
        <dbReference type="Proteomes" id="UP001161480"/>
    </source>
</evidence>
<dbReference type="Proteomes" id="UP001161480">
    <property type="component" value="Segment"/>
</dbReference>
<proteinExistence type="predicted"/>
<gene>
    <name evidence="1" type="ORF">ES702_05905</name>
</gene>
<dbReference type="EMBL" id="BK062752">
    <property type="protein sequence ID" value="DAZ90942.1"/>
    <property type="molecule type" value="Genomic_DNA"/>
</dbReference>
<accession>A0A9N6YJ47</accession>
<organism evidence="1 2">
    <name type="scientific">Lokiarchaeia virus SkuldV3</name>
    <dbReference type="NCBI Taxonomy" id="2983915"/>
    <lineage>
        <taxon>Viruses</taxon>
        <taxon>Varidnaviria</taxon>
        <taxon>Abadenavirae</taxon>
        <taxon>Produgelaviricota</taxon>
        <taxon>Belvinaviricetes</taxon>
        <taxon>Atroposvirales</taxon>
        <taxon>Skuldviridae</taxon>
        <taxon>Delusorvirus</taxon>
        <taxon>Delusorvirus cascadiense</taxon>
    </lineage>
</organism>
<reference evidence="1" key="1">
    <citation type="journal article" date="2022" name="Nat. Microbiol.">
        <title>Three families of Asgard archaeal viruses identified in metagenome-assembled genomes.</title>
        <authorList>
            <person name="Medvedeva S."/>
            <person name="Sun J."/>
            <person name="Yutin N."/>
            <person name="Koonin E.V."/>
            <person name="Nunoura T."/>
            <person name="Rinke C."/>
            <person name="Krupovic M."/>
        </authorList>
    </citation>
    <scope>NUCLEOTIDE SEQUENCE</scope>
</reference>
<protein>
    <submittedName>
        <fullName evidence="1">Uncharacterized protein</fullName>
    </submittedName>
</protein>
<evidence type="ECO:0000313" key="1">
    <source>
        <dbReference type="EMBL" id="DAZ90942.1"/>
    </source>
</evidence>